<name>U3Q0Q5_9BACT</name>
<dbReference type="Gene3D" id="3.40.50.720">
    <property type="entry name" value="NAD(P)-binding Rossmann-like Domain"/>
    <property type="match status" value="2"/>
</dbReference>
<evidence type="ECO:0000313" key="4">
    <source>
        <dbReference type="EMBL" id="AGW83463.1"/>
    </source>
</evidence>
<dbReference type="PANTHER" id="PTHR43333">
    <property type="entry name" value="2-HACID_DH_C DOMAIN-CONTAINING PROTEIN"/>
    <property type="match status" value="1"/>
</dbReference>
<dbReference type="PANTHER" id="PTHR43333:SF1">
    <property type="entry name" value="D-ISOMER SPECIFIC 2-HYDROXYACID DEHYDROGENASE NAD-BINDING DOMAIN-CONTAINING PROTEIN"/>
    <property type="match status" value="1"/>
</dbReference>
<organism evidence="4">
    <name type="scientific">uncultured bacterium WT8</name>
    <dbReference type="NCBI Taxonomy" id="1393214"/>
    <lineage>
        <taxon>Bacteria</taxon>
        <taxon>environmental samples</taxon>
    </lineage>
</organism>
<dbReference type="SUPFAM" id="SSF51735">
    <property type="entry name" value="NAD(P)-binding Rossmann-fold domains"/>
    <property type="match status" value="1"/>
</dbReference>
<dbReference type="EMBL" id="KF056863">
    <property type="protein sequence ID" value="AGW83463.1"/>
    <property type="molecule type" value="Genomic_DNA"/>
</dbReference>
<dbReference type="InterPro" id="IPR006140">
    <property type="entry name" value="D-isomer_DH_NAD-bd"/>
</dbReference>
<gene>
    <name evidence="4" type="ORF">wt8.2</name>
</gene>
<evidence type="ECO:0000256" key="1">
    <source>
        <dbReference type="ARBA" id="ARBA00023002"/>
    </source>
</evidence>
<dbReference type="CDD" id="cd05300">
    <property type="entry name" value="2-Hacid_dh_1"/>
    <property type="match status" value="1"/>
</dbReference>
<proteinExistence type="predicted"/>
<sequence>MTETDTTMTEERKSMSLNVVVAGLPKAVQDARDPDEGIWLTEDQRARIEGVAADVHLEHIPVSELHAGRRPQRPPQAIMVETSGEKAGIEGEQGILRLPGLERLITPELRLIQSMSAGVEHLVGLVPEGVTLANASGVAANAIAETVISEILADAKMLRERWANHDAHRWQELPARELTGSTMTVLGTGHIGARTARLAQAFGIRTLGINRRGNAVDGFDEIATAGALHDALAESDYLVIAAPLTSATAGIVDAAALNAMKAGGWVANVSRGAVHDSDALVAALQSGHLRGALIDCHVQEPLPADDPLWDAPGAVVLPHDSHASQLLGDRQVDLFVDNLGRMVAGEPLRNVIDPARGY</sequence>
<feature type="domain" description="D-isomer specific 2-hydroxyacid dehydrogenase NAD-binding" evidence="3">
    <location>
        <begin position="150"/>
        <end position="319"/>
    </location>
</feature>
<evidence type="ECO:0000256" key="2">
    <source>
        <dbReference type="ARBA" id="ARBA00023027"/>
    </source>
</evidence>
<dbReference type="GO" id="GO:0016491">
    <property type="term" value="F:oxidoreductase activity"/>
    <property type="evidence" value="ECO:0007669"/>
    <property type="project" value="UniProtKB-KW"/>
</dbReference>
<accession>U3Q0Q5</accession>
<reference evidence="4" key="1">
    <citation type="submission" date="2013-05" db="EMBL/GenBank/DDBJ databases">
        <authorList>
            <person name="Wang T."/>
            <person name="Qin Z.J."/>
        </authorList>
    </citation>
    <scope>NUCLEOTIDE SEQUENCE</scope>
</reference>
<dbReference type="AlphaFoldDB" id="U3Q0Q5"/>
<dbReference type="InterPro" id="IPR036291">
    <property type="entry name" value="NAD(P)-bd_dom_sf"/>
</dbReference>
<dbReference type="Pfam" id="PF02826">
    <property type="entry name" value="2-Hacid_dh_C"/>
    <property type="match status" value="1"/>
</dbReference>
<keyword evidence="2" id="KW-0520">NAD</keyword>
<protein>
    <submittedName>
        <fullName evidence="4">Wt8.2</fullName>
    </submittedName>
</protein>
<evidence type="ECO:0000259" key="3">
    <source>
        <dbReference type="Pfam" id="PF02826"/>
    </source>
</evidence>
<dbReference type="GO" id="GO:0051287">
    <property type="term" value="F:NAD binding"/>
    <property type="evidence" value="ECO:0007669"/>
    <property type="project" value="InterPro"/>
</dbReference>
<keyword evidence="1" id="KW-0560">Oxidoreductase</keyword>